<evidence type="ECO:0000313" key="1">
    <source>
        <dbReference type="EMBL" id="QCT06874.1"/>
    </source>
</evidence>
<dbReference type="RefSeq" id="WP_138156954.1">
    <property type="nucleotide sequence ID" value="NZ_CP039381.1"/>
</dbReference>
<organism evidence="1 2">
    <name type="scientific">Ruminococcus bovis</name>
    <dbReference type="NCBI Taxonomy" id="2564099"/>
    <lineage>
        <taxon>Bacteria</taxon>
        <taxon>Bacillati</taxon>
        <taxon>Bacillota</taxon>
        <taxon>Clostridia</taxon>
        <taxon>Eubacteriales</taxon>
        <taxon>Oscillospiraceae</taxon>
        <taxon>Ruminococcus</taxon>
    </lineage>
</organism>
<proteinExistence type="predicted"/>
<gene>
    <name evidence="1" type="ORF">E5Z56_05620</name>
</gene>
<dbReference type="KEGG" id="ruj:E5Z56_05620"/>
<dbReference type="Proteomes" id="UP000301475">
    <property type="component" value="Chromosome"/>
</dbReference>
<sequence length="95" mass="10804">MSHTIKQLSQMNGRVYVYFKTADLCQQFLNQAEQEGFAFQDGVKPTERHISDVIAVNKDYTINYVGTVGHIAFGSNVQKIGNESLIRIDYADFIR</sequence>
<accession>A0A4P8XWN5</accession>
<keyword evidence="2" id="KW-1185">Reference proteome</keyword>
<dbReference type="AlphaFoldDB" id="A0A4P8XWN5"/>
<reference evidence="1 2" key="1">
    <citation type="submission" date="2019-04" db="EMBL/GenBank/DDBJ databases">
        <authorList>
            <person name="Embree M."/>
            <person name="Gaffney J.R."/>
        </authorList>
    </citation>
    <scope>NUCLEOTIDE SEQUENCE [LARGE SCALE GENOMIC DNA]</scope>
    <source>
        <strain evidence="1 2">JE7A12</strain>
    </source>
</reference>
<dbReference type="EMBL" id="CP039381">
    <property type="protein sequence ID" value="QCT06874.1"/>
    <property type="molecule type" value="Genomic_DNA"/>
</dbReference>
<protein>
    <submittedName>
        <fullName evidence="1">Uncharacterized protein</fullName>
    </submittedName>
</protein>
<dbReference type="OrthoDB" id="2056792at2"/>
<name>A0A4P8XWN5_9FIRM</name>
<evidence type="ECO:0000313" key="2">
    <source>
        <dbReference type="Proteomes" id="UP000301475"/>
    </source>
</evidence>